<keyword evidence="2" id="KW-1185">Reference proteome</keyword>
<sequence>MNKIYLLLFVLFLNSCDAQDKKDITFKKFPVEQALVTKKLFTADVTSPYHMMLFNDSLLLIRHDESTTRHHFSSYSLHSKQKVRDLLPAGRKAGESLSFLSFGILGDQLWVLDLLKAAIIFVSIKDLDSVTEELPFQNTNYYRIQPLTKHTFICSGDHDSNYLLEKVDLNKGKIEETYFPYPENFPRTQKEAFESFLYKHPTQNKYFLAARYADYLQYIDLDAGTKKQIFGPEGFGPNLKLAKTAEGKEFMSINKETRFGYVRGQTTEKYIYLLISGNFREKEDSELGKSIFVFDWDGNEKKRINLENGIVDFVVSSNDSTIYVFNPETRSIESGNLY</sequence>
<reference evidence="1 2" key="2">
    <citation type="journal article" date="2011" name="Stand. Genomic Sci.">
        <title>Complete genome sequence of Leadbetterella byssophila type strain (4M15).</title>
        <authorList>
            <person name="Abt B."/>
            <person name="Teshima H."/>
            <person name="Lucas S."/>
            <person name="Lapidus A."/>
            <person name="Del Rio T.G."/>
            <person name="Nolan M."/>
            <person name="Tice H."/>
            <person name="Cheng J.F."/>
            <person name="Pitluck S."/>
            <person name="Liolios K."/>
            <person name="Pagani I."/>
            <person name="Ivanova N."/>
            <person name="Mavromatis K."/>
            <person name="Pati A."/>
            <person name="Tapia R."/>
            <person name="Han C."/>
            <person name="Goodwin L."/>
            <person name="Chen A."/>
            <person name="Palaniappan K."/>
            <person name="Land M."/>
            <person name="Hauser L."/>
            <person name="Chang Y.J."/>
            <person name="Jeffries C.D."/>
            <person name="Rohde M."/>
            <person name="Goker M."/>
            <person name="Tindall B.J."/>
            <person name="Detter J.C."/>
            <person name="Woyke T."/>
            <person name="Bristow J."/>
            <person name="Eisen J.A."/>
            <person name="Markowitz V."/>
            <person name="Hugenholtz P."/>
            <person name="Klenk H.P."/>
            <person name="Kyrpides N.C."/>
        </authorList>
    </citation>
    <scope>NUCLEOTIDE SEQUENCE [LARGE SCALE GENOMIC DNA]</scope>
    <source>
        <strain evidence="2">DSM 17132 / JCM 16389 / KACC 11308 / NBRC 106382 / 4M15</strain>
    </source>
</reference>
<dbReference type="KEGG" id="lby:Lbys_2220"/>
<dbReference type="EMBL" id="CP002305">
    <property type="protein sequence ID" value="ADQ17905.1"/>
    <property type="molecule type" value="Genomic_DNA"/>
</dbReference>
<protein>
    <submittedName>
        <fullName evidence="1">Uncharacterized protein</fullName>
    </submittedName>
</protein>
<evidence type="ECO:0000313" key="1">
    <source>
        <dbReference type="EMBL" id="ADQ17905.1"/>
    </source>
</evidence>
<dbReference type="SUPFAM" id="SSF50969">
    <property type="entry name" value="YVTN repeat-like/Quinoprotein amine dehydrogenase"/>
    <property type="match status" value="1"/>
</dbReference>
<organism evidence="1 2">
    <name type="scientific">Leadbetterella byssophila (strain DSM 17132 / JCM 16389 / KACC 11308 / NBRC 106382 / 4M15)</name>
    <dbReference type="NCBI Taxonomy" id="649349"/>
    <lineage>
        <taxon>Bacteria</taxon>
        <taxon>Pseudomonadati</taxon>
        <taxon>Bacteroidota</taxon>
        <taxon>Cytophagia</taxon>
        <taxon>Cytophagales</taxon>
        <taxon>Leadbetterellaceae</taxon>
        <taxon>Leadbetterella</taxon>
    </lineage>
</organism>
<dbReference type="HOGENOM" id="CLU_794085_0_0_10"/>
<dbReference type="AlphaFoldDB" id="E4RV25"/>
<dbReference type="eggNOG" id="COG3391">
    <property type="taxonomic scope" value="Bacteria"/>
</dbReference>
<gene>
    <name evidence="1" type="ordered locus">Lbys_2220</name>
</gene>
<dbReference type="STRING" id="649349.Lbys_2220"/>
<accession>E4RV25</accession>
<dbReference type="Proteomes" id="UP000007435">
    <property type="component" value="Chromosome"/>
</dbReference>
<reference key="1">
    <citation type="submission" date="2010-11" db="EMBL/GenBank/DDBJ databases">
        <title>The complete genome of Leadbetterella byssophila DSM 17132.</title>
        <authorList>
            <consortium name="US DOE Joint Genome Institute (JGI-PGF)"/>
            <person name="Lucas S."/>
            <person name="Copeland A."/>
            <person name="Lapidus A."/>
            <person name="Glavina del Rio T."/>
            <person name="Dalin E."/>
            <person name="Tice H."/>
            <person name="Bruce D."/>
            <person name="Goodwin L."/>
            <person name="Pitluck S."/>
            <person name="Kyrpides N."/>
            <person name="Mavromatis K."/>
            <person name="Ivanova N."/>
            <person name="Teshima H."/>
            <person name="Brettin T."/>
            <person name="Detter J.C."/>
            <person name="Han C."/>
            <person name="Tapia R."/>
            <person name="Land M."/>
            <person name="Hauser L."/>
            <person name="Markowitz V."/>
            <person name="Cheng J.-F."/>
            <person name="Hugenholtz P."/>
            <person name="Woyke T."/>
            <person name="Wu D."/>
            <person name="Tindall B."/>
            <person name="Pomrenke H.G."/>
            <person name="Brambilla E."/>
            <person name="Klenk H.-P."/>
            <person name="Eisen J.A."/>
        </authorList>
    </citation>
    <scope>NUCLEOTIDE SEQUENCE [LARGE SCALE GENOMIC DNA]</scope>
    <source>
        <strain>DSM 17132</strain>
    </source>
</reference>
<dbReference type="OrthoDB" id="1100397at2"/>
<dbReference type="InterPro" id="IPR011044">
    <property type="entry name" value="Quino_amine_DH_bsu"/>
</dbReference>
<evidence type="ECO:0000313" key="2">
    <source>
        <dbReference type="Proteomes" id="UP000007435"/>
    </source>
</evidence>
<dbReference type="RefSeq" id="WP_013408951.1">
    <property type="nucleotide sequence ID" value="NC_014655.1"/>
</dbReference>
<name>E4RV25_LEAB4</name>
<dbReference type="Pfam" id="PF15869">
    <property type="entry name" value="TolB_like"/>
    <property type="match status" value="1"/>
</dbReference>
<proteinExistence type="predicted"/>